<reference evidence="2 3" key="1">
    <citation type="journal article" date="2015" name="Appl. Microbiol. Biotechnol.">
        <title>The consequence of an additional NADH dehydrogenase paralog on the growth of Gluconobacter oxydans DSM3504.</title>
        <authorList>
            <person name="Kostner D."/>
            <person name="Luchterhand B."/>
            <person name="Junker A."/>
            <person name="Volland S."/>
            <person name="Daniel R."/>
            <person name="Buchs J."/>
            <person name="Liebl W."/>
            <person name="Ehrenreich A."/>
        </authorList>
    </citation>
    <scope>NUCLEOTIDE SEQUENCE [LARGE SCALE GENOMIC DNA]</scope>
    <source>
        <strain evidence="2">DSM 3504</strain>
    </source>
</reference>
<feature type="transmembrane region" description="Helical" evidence="1">
    <location>
        <begin position="59"/>
        <end position="78"/>
    </location>
</feature>
<dbReference type="EMBL" id="CP004373">
    <property type="protein sequence ID" value="AHK70578.1"/>
    <property type="molecule type" value="Genomic_DNA"/>
</dbReference>
<evidence type="ECO:0000256" key="1">
    <source>
        <dbReference type="SAM" id="Phobius"/>
    </source>
</evidence>
<proteinExistence type="predicted"/>
<dbReference type="KEGG" id="goy:GLS_c06640"/>
<accession>A0A067Z296</accession>
<evidence type="ECO:0008006" key="4">
    <source>
        <dbReference type="Google" id="ProtNLM"/>
    </source>
</evidence>
<sequence>MLYASTGCFTLTVIMGVWLAIFAARYKRPFSFLTPVHVGSAIVGSVFLVIAISNGDSRLMLNVALAVAIAAFGVLMAFFRRRGAMIAPLYMCHILLAVMFYFSMVCFTIFPNFGLD</sequence>
<evidence type="ECO:0000313" key="3">
    <source>
        <dbReference type="Proteomes" id="UP000031656"/>
    </source>
</evidence>
<feature type="transmembrane region" description="Helical" evidence="1">
    <location>
        <begin position="6"/>
        <end position="24"/>
    </location>
</feature>
<feature type="transmembrane region" description="Helical" evidence="1">
    <location>
        <begin position="90"/>
        <end position="110"/>
    </location>
</feature>
<keyword evidence="1" id="KW-0812">Transmembrane</keyword>
<protein>
    <recommendedName>
        <fullName evidence="4">Transmembrane protein</fullName>
    </recommendedName>
</protein>
<dbReference type="HOGENOM" id="CLU_2129905_0_0_5"/>
<organism evidence="2 3">
    <name type="scientific">Gluconobacter oxydans DSM 3504</name>
    <dbReference type="NCBI Taxonomy" id="1288313"/>
    <lineage>
        <taxon>Bacteria</taxon>
        <taxon>Pseudomonadati</taxon>
        <taxon>Pseudomonadota</taxon>
        <taxon>Alphaproteobacteria</taxon>
        <taxon>Acetobacterales</taxon>
        <taxon>Acetobacteraceae</taxon>
        <taxon>Gluconobacter</taxon>
    </lineage>
</organism>
<feature type="transmembrane region" description="Helical" evidence="1">
    <location>
        <begin position="36"/>
        <end position="53"/>
    </location>
</feature>
<keyword evidence="1" id="KW-1133">Transmembrane helix</keyword>
<name>A0A067Z296_GLUOY</name>
<keyword evidence="1" id="KW-0472">Membrane</keyword>
<gene>
    <name evidence="2" type="ORF">GLS_c06640</name>
</gene>
<evidence type="ECO:0000313" key="2">
    <source>
        <dbReference type="EMBL" id="AHK70578.1"/>
    </source>
</evidence>
<dbReference type="GeneID" id="56904891"/>
<dbReference type="AlphaFoldDB" id="A0A067Z296"/>
<dbReference type="RefSeq" id="WP_011252147.1">
    <property type="nucleotide sequence ID" value="NZ_CP004373.1"/>
</dbReference>
<dbReference type="Proteomes" id="UP000031656">
    <property type="component" value="Chromosome"/>
</dbReference>